<dbReference type="InterPro" id="IPR036864">
    <property type="entry name" value="Zn2-C6_fun-type_DNA-bd_sf"/>
</dbReference>
<dbReference type="InParanoid" id="A0A2J6SWJ9"/>
<dbReference type="Pfam" id="PF00172">
    <property type="entry name" value="Zn_clus"/>
    <property type="match status" value="1"/>
</dbReference>
<dbReference type="InterPro" id="IPR007219">
    <property type="entry name" value="XnlR_reg_dom"/>
</dbReference>
<dbReference type="EMBL" id="KZ613856">
    <property type="protein sequence ID" value="PMD55157.1"/>
    <property type="molecule type" value="Genomic_DNA"/>
</dbReference>
<dbReference type="InterPro" id="IPR001138">
    <property type="entry name" value="Zn2Cys6_DnaBD"/>
</dbReference>
<dbReference type="PANTHER" id="PTHR31001:SF49">
    <property type="entry name" value="ZN(II)2CYS6 TRANSCRIPTION FACTOR (EUROFUNG)"/>
    <property type="match status" value="1"/>
</dbReference>
<feature type="region of interest" description="Disordered" evidence="4">
    <location>
        <begin position="1"/>
        <end position="28"/>
    </location>
</feature>
<dbReference type="GO" id="GO:0003677">
    <property type="term" value="F:DNA binding"/>
    <property type="evidence" value="ECO:0007669"/>
    <property type="project" value="InterPro"/>
</dbReference>
<dbReference type="CDD" id="cd12148">
    <property type="entry name" value="fungal_TF_MHR"/>
    <property type="match status" value="1"/>
</dbReference>
<keyword evidence="7" id="KW-1185">Reference proteome</keyword>
<dbReference type="PROSITE" id="PS00463">
    <property type="entry name" value="ZN2_CY6_FUNGAL_1"/>
    <property type="match status" value="1"/>
</dbReference>
<dbReference type="GO" id="GO:0008270">
    <property type="term" value="F:zinc ion binding"/>
    <property type="evidence" value="ECO:0007669"/>
    <property type="project" value="InterPro"/>
</dbReference>
<dbReference type="AlphaFoldDB" id="A0A2J6SWJ9"/>
<feature type="compositionally biased region" description="Polar residues" evidence="4">
    <location>
        <begin position="1"/>
        <end position="24"/>
    </location>
</feature>
<feature type="region of interest" description="Disordered" evidence="4">
    <location>
        <begin position="107"/>
        <end position="145"/>
    </location>
</feature>
<evidence type="ECO:0000256" key="3">
    <source>
        <dbReference type="ARBA" id="ARBA00023242"/>
    </source>
</evidence>
<name>A0A2J6SWJ9_9HELO</name>
<dbReference type="SUPFAM" id="SSF57701">
    <property type="entry name" value="Zn2/Cys6 DNA-binding domain"/>
    <property type="match status" value="1"/>
</dbReference>
<dbReference type="PANTHER" id="PTHR31001">
    <property type="entry name" value="UNCHARACTERIZED TRANSCRIPTIONAL REGULATORY PROTEIN"/>
    <property type="match status" value="1"/>
</dbReference>
<dbReference type="GO" id="GO:0005634">
    <property type="term" value="C:nucleus"/>
    <property type="evidence" value="ECO:0007669"/>
    <property type="project" value="UniProtKB-SubCell"/>
</dbReference>
<comment type="subcellular location">
    <subcellularLocation>
        <location evidence="1">Nucleus</location>
    </subcellularLocation>
</comment>
<evidence type="ECO:0000313" key="7">
    <source>
        <dbReference type="Proteomes" id="UP000235371"/>
    </source>
</evidence>
<organism evidence="6 7">
    <name type="scientific">Hyaloscypha bicolor E</name>
    <dbReference type="NCBI Taxonomy" id="1095630"/>
    <lineage>
        <taxon>Eukaryota</taxon>
        <taxon>Fungi</taxon>
        <taxon>Dikarya</taxon>
        <taxon>Ascomycota</taxon>
        <taxon>Pezizomycotina</taxon>
        <taxon>Leotiomycetes</taxon>
        <taxon>Helotiales</taxon>
        <taxon>Hyaloscyphaceae</taxon>
        <taxon>Hyaloscypha</taxon>
        <taxon>Hyaloscypha bicolor</taxon>
    </lineage>
</organism>
<dbReference type="PROSITE" id="PS50048">
    <property type="entry name" value="ZN2_CY6_FUNGAL_2"/>
    <property type="match status" value="1"/>
</dbReference>
<dbReference type="STRING" id="1095630.A0A2J6SWJ9"/>
<evidence type="ECO:0000256" key="1">
    <source>
        <dbReference type="ARBA" id="ARBA00004123"/>
    </source>
</evidence>
<dbReference type="SMART" id="SM00906">
    <property type="entry name" value="Fungal_trans"/>
    <property type="match status" value="1"/>
</dbReference>
<dbReference type="Pfam" id="PF04082">
    <property type="entry name" value="Fungal_trans"/>
    <property type="match status" value="1"/>
</dbReference>
<dbReference type="InterPro" id="IPR050613">
    <property type="entry name" value="Sec_Metabolite_Reg"/>
</dbReference>
<feature type="compositionally biased region" description="Polar residues" evidence="4">
    <location>
        <begin position="74"/>
        <end position="89"/>
    </location>
</feature>
<dbReference type="OrthoDB" id="4934715at2759"/>
<keyword evidence="3" id="KW-0539">Nucleus</keyword>
<evidence type="ECO:0000313" key="6">
    <source>
        <dbReference type="EMBL" id="PMD55157.1"/>
    </source>
</evidence>
<reference evidence="6 7" key="1">
    <citation type="submission" date="2016-04" db="EMBL/GenBank/DDBJ databases">
        <title>A degradative enzymes factory behind the ericoid mycorrhizal symbiosis.</title>
        <authorList>
            <consortium name="DOE Joint Genome Institute"/>
            <person name="Martino E."/>
            <person name="Morin E."/>
            <person name="Grelet G."/>
            <person name="Kuo A."/>
            <person name="Kohler A."/>
            <person name="Daghino S."/>
            <person name="Barry K."/>
            <person name="Choi C."/>
            <person name="Cichocki N."/>
            <person name="Clum A."/>
            <person name="Copeland A."/>
            <person name="Hainaut M."/>
            <person name="Haridas S."/>
            <person name="Labutti K."/>
            <person name="Lindquist E."/>
            <person name="Lipzen A."/>
            <person name="Khouja H.-R."/>
            <person name="Murat C."/>
            <person name="Ohm R."/>
            <person name="Olson A."/>
            <person name="Spatafora J."/>
            <person name="Veneault-Fourrey C."/>
            <person name="Henrissat B."/>
            <person name="Grigoriev I."/>
            <person name="Martin F."/>
            <person name="Perotto S."/>
        </authorList>
    </citation>
    <scope>NUCLEOTIDE SEQUENCE [LARGE SCALE GENOMIC DNA]</scope>
    <source>
        <strain evidence="6 7">E</strain>
    </source>
</reference>
<feature type="domain" description="Zn(2)-C6 fungal-type" evidence="5">
    <location>
        <begin position="34"/>
        <end position="65"/>
    </location>
</feature>
<dbReference type="GeneID" id="36589240"/>
<evidence type="ECO:0000259" key="5">
    <source>
        <dbReference type="PROSITE" id="PS50048"/>
    </source>
</evidence>
<proteinExistence type="predicted"/>
<feature type="compositionally biased region" description="Polar residues" evidence="4">
    <location>
        <begin position="121"/>
        <end position="144"/>
    </location>
</feature>
<dbReference type="CDD" id="cd00067">
    <property type="entry name" value="GAL4"/>
    <property type="match status" value="1"/>
</dbReference>
<gene>
    <name evidence="6" type="ORF">K444DRAFT_617618</name>
</gene>
<dbReference type="RefSeq" id="XP_024732061.1">
    <property type="nucleotide sequence ID" value="XM_024881163.1"/>
</dbReference>
<accession>A0A2J6SWJ9</accession>
<protein>
    <recommendedName>
        <fullName evidence="5">Zn(2)-C6 fungal-type domain-containing protein</fullName>
    </recommendedName>
</protein>
<dbReference type="FunCoup" id="A0A2J6SWJ9">
    <property type="interactions" value="1374"/>
</dbReference>
<dbReference type="SMART" id="SM00066">
    <property type="entry name" value="GAL4"/>
    <property type="match status" value="1"/>
</dbReference>
<dbReference type="Gene3D" id="4.10.240.10">
    <property type="entry name" value="Zn(2)-C6 fungal-type DNA-binding domain"/>
    <property type="match status" value="1"/>
</dbReference>
<feature type="region of interest" description="Disordered" evidence="4">
    <location>
        <begin position="65"/>
        <end position="89"/>
    </location>
</feature>
<dbReference type="GO" id="GO:0000981">
    <property type="term" value="F:DNA-binding transcription factor activity, RNA polymerase II-specific"/>
    <property type="evidence" value="ECO:0007669"/>
    <property type="project" value="InterPro"/>
</dbReference>
<dbReference type="GO" id="GO:0006351">
    <property type="term" value="P:DNA-templated transcription"/>
    <property type="evidence" value="ECO:0007669"/>
    <property type="project" value="InterPro"/>
</dbReference>
<dbReference type="Proteomes" id="UP000235371">
    <property type="component" value="Unassembled WGS sequence"/>
</dbReference>
<keyword evidence="2" id="KW-0479">Metal-binding</keyword>
<evidence type="ECO:0000256" key="2">
    <source>
        <dbReference type="ARBA" id="ARBA00022723"/>
    </source>
</evidence>
<sequence length="798" mass="89707">MQAISTSESGSPAEGVQSQQPTKSSKQRFKPQLSCTFCRNRKLKCDRQLPCENCVKRNSASTCTYVHGQRERSSQVSKSSNAPKDVQSQVRHLEELVISLMNRTAKNSALSSKPQPPITPDESTISTSSNATTPSSDQVANSAVDTEESFGRISIEDNQLNYVGQSHWAAILDNISLLKDHLGVTEAPQKETNPALGTQGPDLLVGAVRSATRAEIMAALPSRSVMDVLVTEFLSVPDMGCALFHVPSFMREYKRFWVNPSAMPIMWIGLLFCVLSLSVQFWTLSNKSLSGILTEQAIRDPEDAINNYREKTVQCLVLGNYTEPGPYTVETLLLYYVSDHFRSSDAQFGTWMVFSLVVRAAMRLGYHRDASHFPKISAFRGEIQRRLWHMIVHLDLINSLQVGLPRMIRDNSFDTQEPRNLLDEDFDENTTQLPPARPNNELTSIVYSNAKHNTTNVFGMIVDQSNSTNPISYEEVMRLDKLLHESQARLPESLKVLTIEDLNSGVLQDRIRKFSIDLTFQKARCVLHRKWFFPKKSTAIYPYPYSMKTCLDASMRILQTQIMINDETAPGKALHDHKWKTSSLITHDFLLAAMLLCLYLGYSLAAEEAEQANMQTDTGIRVQWSRDDILRDLQRSYLIWEEMSTTSKDAKKVAKALKAMLARVPSPAAPSANGIRQEAFKLAYTAGAPSLSMYTPVRQSPQNIQNSANIGIQWMTPPISTPPNHTSSGPPQFPQNMSSMDTMELDWELWDNTFNTNLAEGDTPPELWNFDTNFSLPDPNANFMNGTSSFDLEKEWPL</sequence>
<evidence type="ECO:0000256" key="4">
    <source>
        <dbReference type="SAM" id="MobiDB-lite"/>
    </source>
</evidence>